<dbReference type="InterPro" id="IPR055170">
    <property type="entry name" value="GFO_IDH_MocA-like_dom"/>
</dbReference>
<proteinExistence type="predicted"/>
<protein>
    <submittedName>
        <fullName evidence="4">Oxidoreductase-like protein</fullName>
    </submittedName>
</protein>
<dbReference type="GO" id="GO:0016491">
    <property type="term" value="F:oxidoreductase activity"/>
    <property type="evidence" value="ECO:0007669"/>
    <property type="project" value="UniProtKB-KW"/>
</dbReference>
<dbReference type="PANTHER" id="PTHR43818">
    <property type="entry name" value="BCDNA.GH03377"/>
    <property type="match status" value="1"/>
</dbReference>
<dbReference type="EMBL" id="QUAH01000005">
    <property type="protein sequence ID" value="RFT16002.1"/>
    <property type="molecule type" value="Genomic_DNA"/>
</dbReference>
<dbReference type="Pfam" id="PF22725">
    <property type="entry name" value="GFO_IDH_MocA_C3"/>
    <property type="match status" value="1"/>
</dbReference>
<dbReference type="PANTHER" id="PTHR43818:SF11">
    <property type="entry name" value="BCDNA.GH03377"/>
    <property type="match status" value="1"/>
</dbReference>
<name>A0A3E2BMY4_9BACT</name>
<dbReference type="GO" id="GO:0000166">
    <property type="term" value="F:nucleotide binding"/>
    <property type="evidence" value="ECO:0007669"/>
    <property type="project" value="InterPro"/>
</dbReference>
<dbReference type="AlphaFoldDB" id="A0A3E2BMY4"/>
<dbReference type="SUPFAM" id="SSF55347">
    <property type="entry name" value="Glyceraldehyde-3-phosphate dehydrogenase-like, C-terminal domain"/>
    <property type="match status" value="1"/>
</dbReference>
<organism evidence="4 5">
    <name type="scientific">Candidatus Saccharicenans subterraneus</name>
    <dbReference type="NCBI Taxonomy" id="2508984"/>
    <lineage>
        <taxon>Bacteria</taxon>
        <taxon>Candidatus Aminicenantota</taxon>
        <taxon>Candidatus Aminicenantia</taxon>
        <taxon>Candidatus Aminicenantales</taxon>
        <taxon>Candidatus Saccharicenantaceae</taxon>
        <taxon>Candidatus Saccharicenans</taxon>
    </lineage>
</organism>
<reference evidence="4 5" key="1">
    <citation type="submission" date="2018-08" db="EMBL/GenBank/DDBJ databases">
        <title>Genome analysis of the thermophilic bacterium of the candidate phylum Aminicenantes from deep subsurface aquifer revealed its physiology and ecological role.</title>
        <authorList>
            <person name="Kadnikov V.V."/>
            <person name="Mardanov A.V."/>
            <person name="Beletsky A.V."/>
            <person name="Karnachuk O.V."/>
            <person name="Ravin N.V."/>
        </authorList>
    </citation>
    <scope>NUCLEOTIDE SEQUENCE [LARGE SCALE GENOMIC DNA]</scope>
    <source>
        <strain evidence="4">BY38</strain>
    </source>
</reference>
<dbReference type="SUPFAM" id="SSF51735">
    <property type="entry name" value="NAD(P)-binding Rossmann-fold domains"/>
    <property type="match status" value="1"/>
</dbReference>
<evidence type="ECO:0000313" key="5">
    <source>
        <dbReference type="Proteomes" id="UP000257323"/>
    </source>
</evidence>
<dbReference type="InterPro" id="IPR050463">
    <property type="entry name" value="Gfo/Idh/MocA_oxidrdct_glycsds"/>
</dbReference>
<dbReference type="Pfam" id="PF01408">
    <property type="entry name" value="GFO_IDH_MocA"/>
    <property type="match status" value="1"/>
</dbReference>
<evidence type="ECO:0000259" key="3">
    <source>
        <dbReference type="Pfam" id="PF22725"/>
    </source>
</evidence>
<feature type="domain" description="GFO/IDH/MocA-like oxidoreductase" evidence="3">
    <location>
        <begin position="162"/>
        <end position="281"/>
    </location>
</feature>
<evidence type="ECO:0000259" key="2">
    <source>
        <dbReference type="Pfam" id="PF01408"/>
    </source>
</evidence>
<dbReference type="Gene3D" id="3.40.50.720">
    <property type="entry name" value="NAD(P)-binding Rossmann-like Domain"/>
    <property type="match status" value="1"/>
</dbReference>
<gene>
    <name evidence="4" type="ORF">OP8BY_2008</name>
</gene>
<evidence type="ECO:0000313" key="4">
    <source>
        <dbReference type="EMBL" id="RFT16002.1"/>
    </source>
</evidence>
<dbReference type="Proteomes" id="UP000257323">
    <property type="component" value="Unassembled WGS sequence"/>
</dbReference>
<dbReference type="InterPro" id="IPR036291">
    <property type="entry name" value="NAD(P)-bd_dom_sf"/>
</dbReference>
<keyword evidence="1" id="KW-0560">Oxidoreductase</keyword>
<evidence type="ECO:0000256" key="1">
    <source>
        <dbReference type="ARBA" id="ARBA00023002"/>
    </source>
</evidence>
<dbReference type="Gene3D" id="3.30.360.10">
    <property type="entry name" value="Dihydrodipicolinate Reductase, domain 2"/>
    <property type="match status" value="1"/>
</dbReference>
<accession>A0A3E2BMY4</accession>
<dbReference type="InterPro" id="IPR000683">
    <property type="entry name" value="Gfo/Idh/MocA-like_OxRdtase_N"/>
</dbReference>
<comment type="caution">
    <text evidence="4">The sequence shown here is derived from an EMBL/GenBank/DDBJ whole genome shotgun (WGS) entry which is preliminary data.</text>
</comment>
<sequence>MKTKKKNLGIGFIGGGFITRFHIRSWVGVRNADVLGIYDPDQKRAGEAAALARQLKVGEARTYKTITEMVADPAIDAIWICSPNYTRVAVMEEIAEAVIKGKGELIGVTCEKPLGRNVKEARRMLQLAQKAGLLDGYLENQVFAPAVVRGKEIIWARGAKLCGRPYLARAAEEHSGPHMPWFWEGELQGGGVLNDMMCHSVEEARFMLTPPGASREELTPVKVTAYAHCLKWQLPEYVDHLKRISDGKLDYASRPAEDFARSVVEYKDRQGHILVVETTTSWCYVGAGLRLTMELLGPEYSMQVNTLDSGLKVFFSRKVKGKAGEDLVEKQNAEVGLMPVVSSEEHEYGYTAENRHMVESFLEGRRPMENFSDGVNVTELLMAAYMSIEKDKTLPFPPPGLDNFIPAVARGQWNPRKKK</sequence>
<feature type="domain" description="Gfo/Idh/MocA-like oxidoreductase N-terminal" evidence="2">
    <location>
        <begin position="9"/>
        <end position="133"/>
    </location>
</feature>